<organism evidence="2 3">
    <name type="scientific">Trifolium medium</name>
    <dbReference type="NCBI Taxonomy" id="97028"/>
    <lineage>
        <taxon>Eukaryota</taxon>
        <taxon>Viridiplantae</taxon>
        <taxon>Streptophyta</taxon>
        <taxon>Embryophyta</taxon>
        <taxon>Tracheophyta</taxon>
        <taxon>Spermatophyta</taxon>
        <taxon>Magnoliopsida</taxon>
        <taxon>eudicotyledons</taxon>
        <taxon>Gunneridae</taxon>
        <taxon>Pentapetalae</taxon>
        <taxon>rosids</taxon>
        <taxon>fabids</taxon>
        <taxon>Fabales</taxon>
        <taxon>Fabaceae</taxon>
        <taxon>Papilionoideae</taxon>
        <taxon>50 kb inversion clade</taxon>
        <taxon>NPAAA clade</taxon>
        <taxon>Hologalegina</taxon>
        <taxon>IRL clade</taxon>
        <taxon>Trifolieae</taxon>
        <taxon>Trifolium</taxon>
    </lineage>
</organism>
<dbReference type="PANTHER" id="PTHR34023:SF5">
    <property type="entry name" value="RNASE H TYPE-1 DOMAIN-CONTAINING PROTEIN"/>
    <property type="match status" value="1"/>
</dbReference>
<dbReference type="GO" id="GO:0003676">
    <property type="term" value="F:nucleic acid binding"/>
    <property type="evidence" value="ECO:0007669"/>
    <property type="project" value="InterPro"/>
</dbReference>
<dbReference type="InterPro" id="IPR002156">
    <property type="entry name" value="RNaseH_domain"/>
</dbReference>
<evidence type="ECO:0000313" key="2">
    <source>
        <dbReference type="EMBL" id="MCI01846.1"/>
    </source>
</evidence>
<comment type="caution">
    <text evidence="2">The sequence shown here is derived from an EMBL/GenBank/DDBJ whole genome shotgun (WGS) entry which is preliminary data.</text>
</comment>
<dbReference type="Pfam" id="PF13456">
    <property type="entry name" value="RVT_3"/>
    <property type="match status" value="1"/>
</dbReference>
<protein>
    <submittedName>
        <fullName evidence="2">Ribonuclease H protein</fullName>
    </submittedName>
</protein>
<sequence length="97" mass="10789">MEVRVDSKVVVQTLNNTKGGSAIGWRVIKEISRLLAMDWELNVYHFNRKANSCASPLANMGCEHGPGLRIYKQCPISLSNLLLADAMETTTRKVIDV</sequence>
<dbReference type="GO" id="GO:0004523">
    <property type="term" value="F:RNA-DNA hybrid ribonuclease activity"/>
    <property type="evidence" value="ECO:0007669"/>
    <property type="project" value="InterPro"/>
</dbReference>
<keyword evidence="3" id="KW-1185">Reference proteome</keyword>
<reference evidence="2 3" key="1">
    <citation type="journal article" date="2018" name="Front. Plant Sci.">
        <title>Red Clover (Trifolium pratense) and Zigzag Clover (T. medium) - A Picture of Genomic Similarities and Differences.</title>
        <authorList>
            <person name="Dluhosova J."/>
            <person name="Istvanek J."/>
            <person name="Nedelnik J."/>
            <person name="Repkova J."/>
        </authorList>
    </citation>
    <scope>NUCLEOTIDE SEQUENCE [LARGE SCALE GENOMIC DNA]</scope>
    <source>
        <strain evidence="3">cv. 10/8</strain>
        <tissue evidence="2">Leaf</tissue>
    </source>
</reference>
<accession>A0A392NRZ3</accession>
<dbReference type="EMBL" id="LXQA010047318">
    <property type="protein sequence ID" value="MCI01846.1"/>
    <property type="molecule type" value="Genomic_DNA"/>
</dbReference>
<name>A0A392NRZ3_9FABA</name>
<feature type="domain" description="RNase H type-1" evidence="1">
    <location>
        <begin position="2"/>
        <end position="60"/>
    </location>
</feature>
<dbReference type="PANTHER" id="PTHR34023">
    <property type="entry name" value="RNASE H DOMAIN-CONTAINING PROTEIN"/>
    <property type="match status" value="1"/>
</dbReference>
<proteinExistence type="predicted"/>
<dbReference type="Proteomes" id="UP000265520">
    <property type="component" value="Unassembled WGS sequence"/>
</dbReference>
<dbReference type="AlphaFoldDB" id="A0A392NRZ3"/>
<evidence type="ECO:0000259" key="1">
    <source>
        <dbReference type="Pfam" id="PF13456"/>
    </source>
</evidence>
<evidence type="ECO:0000313" key="3">
    <source>
        <dbReference type="Proteomes" id="UP000265520"/>
    </source>
</evidence>